<keyword evidence="3" id="KW-1185">Reference proteome</keyword>
<reference evidence="2 3" key="1">
    <citation type="journal article" date="2021" name="Int. J. Syst. Evol. Microbiol.">
        <title>Reticulibacter mediterranei gen. nov., sp. nov., within the new family Reticulibacteraceae fam. nov., and Ktedonospora formicarum gen. nov., sp. nov., Ktedonobacter robiniae sp. nov., Dictyobacter formicarum sp. nov. and Dictyobacter arantiisoli sp. nov., belonging to the class Ktedonobacteria.</title>
        <authorList>
            <person name="Yabe S."/>
            <person name="Zheng Y."/>
            <person name="Wang C.M."/>
            <person name="Sakai Y."/>
            <person name="Abe K."/>
            <person name="Yokota A."/>
            <person name="Donadio S."/>
            <person name="Cavaletti L."/>
            <person name="Monciardini P."/>
        </authorList>
    </citation>
    <scope>NUCLEOTIDE SEQUENCE [LARGE SCALE GENOMIC DNA]</scope>
    <source>
        <strain evidence="2 3">SOSP1-9</strain>
    </source>
</reference>
<protein>
    <submittedName>
        <fullName evidence="2">Uncharacterized protein</fullName>
    </submittedName>
</protein>
<dbReference type="RefSeq" id="WP_201365537.1">
    <property type="nucleotide sequence ID" value="NZ_BNJJ01000021.1"/>
</dbReference>
<gene>
    <name evidence="2" type="ORF">KSZ_60160</name>
</gene>
<evidence type="ECO:0000313" key="3">
    <source>
        <dbReference type="Proteomes" id="UP000635565"/>
    </source>
</evidence>
<feature type="region of interest" description="Disordered" evidence="1">
    <location>
        <begin position="100"/>
        <end position="147"/>
    </location>
</feature>
<evidence type="ECO:0000256" key="1">
    <source>
        <dbReference type="SAM" id="MobiDB-lite"/>
    </source>
</evidence>
<dbReference type="EMBL" id="BNJJ01000021">
    <property type="protein sequence ID" value="GHO88010.1"/>
    <property type="molecule type" value="Genomic_DNA"/>
</dbReference>
<proteinExistence type="predicted"/>
<comment type="caution">
    <text evidence="2">The sequence shown here is derived from an EMBL/GenBank/DDBJ whole genome shotgun (WGS) entry which is preliminary data.</text>
</comment>
<feature type="compositionally biased region" description="Basic residues" evidence="1">
    <location>
        <begin position="100"/>
        <end position="110"/>
    </location>
</feature>
<evidence type="ECO:0000313" key="2">
    <source>
        <dbReference type="EMBL" id="GHO88010.1"/>
    </source>
</evidence>
<name>A0ABQ3VP46_9CHLR</name>
<sequence length="215" mass="23607">MDIRKPVSFAAQVAHGDLDLPDPQKMDITTSYDTFKATIKKKAGLSSEVIKALEGFETEPGSVEKQETFWRIVTETNLAHDAEIQHAYSNVWEIVNRNVKRSTRSSKRAAKKDFRQTKTKRRSSNAPGARGDFDHQGESPGGHTPSTRACAACGCKPPTGAHTTSASYERLGGNHGYIPPVKYHCPKGDFNTSFYSIEFAQGARCPHDGTPLVPD</sequence>
<organism evidence="2 3">
    <name type="scientific">Dictyobacter formicarum</name>
    <dbReference type="NCBI Taxonomy" id="2778368"/>
    <lineage>
        <taxon>Bacteria</taxon>
        <taxon>Bacillati</taxon>
        <taxon>Chloroflexota</taxon>
        <taxon>Ktedonobacteria</taxon>
        <taxon>Ktedonobacterales</taxon>
        <taxon>Dictyobacteraceae</taxon>
        <taxon>Dictyobacter</taxon>
    </lineage>
</organism>
<dbReference type="Proteomes" id="UP000635565">
    <property type="component" value="Unassembled WGS sequence"/>
</dbReference>
<accession>A0ABQ3VP46</accession>